<dbReference type="GO" id="GO:0000723">
    <property type="term" value="P:telomere maintenance"/>
    <property type="evidence" value="ECO:0007669"/>
    <property type="project" value="InterPro"/>
</dbReference>
<keyword evidence="1" id="KW-0227">DNA damage</keyword>
<dbReference type="Pfam" id="PF05970">
    <property type="entry name" value="PIF1"/>
    <property type="match status" value="1"/>
</dbReference>
<dbReference type="Pfam" id="PF14214">
    <property type="entry name" value="Helitron_like_N"/>
    <property type="match status" value="1"/>
</dbReference>
<feature type="domain" description="Helitron helicase-like" evidence="4">
    <location>
        <begin position="345"/>
        <end position="447"/>
    </location>
</feature>
<dbReference type="GO" id="GO:0005524">
    <property type="term" value="F:ATP binding"/>
    <property type="evidence" value="ECO:0007669"/>
    <property type="project" value="UniProtKB-KW"/>
</dbReference>
<keyword evidence="1" id="KW-0067">ATP-binding</keyword>
<feature type="region of interest" description="Disordered" evidence="2">
    <location>
        <begin position="16"/>
        <end position="42"/>
    </location>
</feature>
<name>A0A4Y2GTL1_ARAVE</name>
<dbReference type="InterPro" id="IPR025476">
    <property type="entry name" value="Helitron_helicase-like"/>
</dbReference>
<dbReference type="GO" id="GO:0006310">
    <property type="term" value="P:DNA recombination"/>
    <property type="evidence" value="ECO:0007669"/>
    <property type="project" value="UniProtKB-KW"/>
</dbReference>
<evidence type="ECO:0000259" key="4">
    <source>
        <dbReference type="Pfam" id="PF14214"/>
    </source>
</evidence>
<evidence type="ECO:0000256" key="1">
    <source>
        <dbReference type="RuleBase" id="RU363044"/>
    </source>
</evidence>
<keyword evidence="1" id="KW-0233">DNA recombination</keyword>
<dbReference type="InterPro" id="IPR027417">
    <property type="entry name" value="P-loop_NTPase"/>
</dbReference>
<proteinExistence type="inferred from homology"/>
<comment type="catalytic activity">
    <reaction evidence="1">
        <text>ATP + H2O = ADP + phosphate + H(+)</text>
        <dbReference type="Rhea" id="RHEA:13065"/>
        <dbReference type="ChEBI" id="CHEBI:15377"/>
        <dbReference type="ChEBI" id="CHEBI:15378"/>
        <dbReference type="ChEBI" id="CHEBI:30616"/>
        <dbReference type="ChEBI" id="CHEBI:43474"/>
        <dbReference type="ChEBI" id="CHEBI:456216"/>
        <dbReference type="EC" id="5.6.2.3"/>
    </reaction>
</comment>
<dbReference type="EMBL" id="BGPR01001517">
    <property type="protein sequence ID" value="GBM55828.1"/>
    <property type="molecule type" value="Genomic_DNA"/>
</dbReference>
<evidence type="ECO:0000313" key="5">
    <source>
        <dbReference type="EMBL" id="GBM55828.1"/>
    </source>
</evidence>
<dbReference type="PANTHER" id="PTHR10492:SF57">
    <property type="entry name" value="ATP-DEPENDENT DNA HELICASE"/>
    <property type="match status" value="1"/>
</dbReference>
<keyword evidence="1" id="KW-0347">Helicase</keyword>
<dbReference type="Proteomes" id="UP000499080">
    <property type="component" value="Unassembled WGS sequence"/>
</dbReference>
<gene>
    <name evidence="5" type="ORF">AVEN_105545_1</name>
</gene>
<evidence type="ECO:0000313" key="6">
    <source>
        <dbReference type="Proteomes" id="UP000499080"/>
    </source>
</evidence>
<keyword evidence="6" id="KW-1185">Reference proteome</keyword>
<evidence type="ECO:0000256" key="2">
    <source>
        <dbReference type="SAM" id="MobiDB-lite"/>
    </source>
</evidence>
<keyword evidence="1" id="KW-0378">Hydrolase</keyword>
<organism evidence="5 6">
    <name type="scientific">Araneus ventricosus</name>
    <name type="common">Orbweaver spider</name>
    <name type="synonym">Epeira ventricosa</name>
    <dbReference type="NCBI Taxonomy" id="182803"/>
    <lineage>
        <taxon>Eukaryota</taxon>
        <taxon>Metazoa</taxon>
        <taxon>Ecdysozoa</taxon>
        <taxon>Arthropoda</taxon>
        <taxon>Chelicerata</taxon>
        <taxon>Arachnida</taxon>
        <taxon>Araneae</taxon>
        <taxon>Araneomorphae</taxon>
        <taxon>Entelegynae</taxon>
        <taxon>Araneoidea</taxon>
        <taxon>Araneidae</taxon>
        <taxon>Araneus</taxon>
    </lineage>
</organism>
<dbReference type="InterPro" id="IPR010285">
    <property type="entry name" value="DNA_helicase_pif1-like_DEAD"/>
</dbReference>
<keyword evidence="1" id="KW-0234">DNA repair</keyword>
<comment type="caution">
    <text evidence="5">The sequence shown here is derived from an EMBL/GenBank/DDBJ whole genome shotgun (WGS) entry which is preliminary data.</text>
</comment>
<dbReference type="GO" id="GO:0006281">
    <property type="term" value="P:DNA repair"/>
    <property type="evidence" value="ECO:0007669"/>
    <property type="project" value="UniProtKB-KW"/>
</dbReference>
<accession>A0A4Y2GTL1</accession>
<dbReference type="AlphaFoldDB" id="A0A4Y2GTL1"/>
<comment type="cofactor">
    <cofactor evidence="1">
        <name>Mg(2+)</name>
        <dbReference type="ChEBI" id="CHEBI:18420"/>
    </cofactor>
</comment>
<dbReference type="PANTHER" id="PTHR10492">
    <property type="match status" value="1"/>
</dbReference>
<protein>
    <recommendedName>
        <fullName evidence="1">ATP-dependent DNA helicase</fullName>
        <ecNumber evidence="1">5.6.2.3</ecNumber>
    </recommendedName>
</protein>
<dbReference type="EC" id="5.6.2.3" evidence="1"/>
<keyword evidence="1" id="KW-0547">Nucleotide-binding</keyword>
<sequence>MNLSRAVGYIIRNEQRRTERSQETVQESTVRRSIRNEADNRSRPKRVCIRNDVEEHNCGTMSEQCGFCGAVYWKEEKNTAHKYTKCCHDGKVQLPAFPDAPELLKALETENSPDAKNYRQRIRECNSALAFASMGAQIKPPRGTGPYCYRLHGQVYHRVSPLYASDPHKESYGQLYIFDSSEATEKRLSNNQNCLQHVFEKLDFMLREINPFAQSYLQMHRLVQEHLTTSVKMVFLEDKNLDMRCYNAPTLCTELAAIFVGDNAEPPANRDICVYPVGDTCQSISPLNQCCDPMTYPVLFPRGECSWNAGIEHVEERRTAKRTRVTQLQYYAYRLSQRNGFSILHNSVSPRRMQQNYQDAMAMVRKFGKPDLFLTFTCNLSWSEILNSMEGVQRPEDRPDIIVRVFNMKLKELLEDICKHGIFGTVLAYIYVIEFQKRGLPHAHILLTFDSESKIRTKDDIDKFVSAELPDPCTDLRLFQIVTKCIVHGPCGTININSPCMRDGQCCKSFPKQFKDDTEENVNGYPIYLRRATEPVQIGKYSINNRWVVPYNPWLLKKFNVHINVEVCASVKSVKYLYKYVYKGHDAASVKIQKEGALDHDEILSFVEGRYVSAPEAMWRLNEFNLSYKSHTVVRLAVHLPQQQPIVYQDGQEAQAIERAALRKTTLTSWFELNKNDPSAHNISYSDIPQYYVFDKSTTNWKKRQRGGQNVIGRLPVVSILDTERYYLRMLLLRKSWAISFDDILTVNGLRCITFQQVCQEYGLLRGDQQWHDALNEAAQFQSPRQLRMLFAMICGFGEVEDVPDLWVQHQVSLCEDFVHHYSEQTEPHYALADIKELLTSYNLSLQKLHLPTVDLPASVLERANFDVVEEQAKANNYTMQLNSEQRNVVEILLSAVYNNAADTPKCYFLDGAAGTGKTFVYSTLLHTIRGRGDDVIPIASTGIAATLLIGGRTAHSVFKIPIDLNATSTCNLKPNTKEADMLLKTKLIVWDEAPMTHVHAFLAVDRLLQDLTKCKEPFGGQSHSTGWRFSPSSSSNFKRFKNINCCQLLKKTRSLVEIS</sequence>
<dbReference type="Gene3D" id="3.40.50.300">
    <property type="entry name" value="P-loop containing nucleotide triphosphate hydrolases"/>
    <property type="match status" value="1"/>
</dbReference>
<dbReference type="OrthoDB" id="10053386at2759"/>
<dbReference type="GO" id="GO:0016887">
    <property type="term" value="F:ATP hydrolysis activity"/>
    <property type="evidence" value="ECO:0007669"/>
    <property type="project" value="RHEA"/>
</dbReference>
<comment type="similarity">
    <text evidence="1">Belongs to the helicase family.</text>
</comment>
<dbReference type="SUPFAM" id="SSF52540">
    <property type="entry name" value="P-loop containing nucleoside triphosphate hydrolases"/>
    <property type="match status" value="1"/>
</dbReference>
<feature type="domain" description="DNA helicase Pif1-like DEAD-box helicase" evidence="3">
    <location>
        <begin position="881"/>
        <end position="1022"/>
    </location>
</feature>
<dbReference type="GO" id="GO:0043139">
    <property type="term" value="F:5'-3' DNA helicase activity"/>
    <property type="evidence" value="ECO:0007669"/>
    <property type="project" value="UniProtKB-EC"/>
</dbReference>
<reference evidence="5 6" key="1">
    <citation type="journal article" date="2019" name="Sci. Rep.">
        <title>Orb-weaving spider Araneus ventricosus genome elucidates the spidroin gene catalogue.</title>
        <authorList>
            <person name="Kono N."/>
            <person name="Nakamura H."/>
            <person name="Ohtoshi R."/>
            <person name="Moran D.A.P."/>
            <person name="Shinohara A."/>
            <person name="Yoshida Y."/>
            <person name="Fujiwara M."/>
            <person name="Mori M."/>
            <person name="Tomita M."/>
            <person name="Arakawa K."/>
        </authorList>
    </citation>
    <scope>NUCLEOTIDE SEQUENCE [LARGE SCALE GENOMIC DNA]</scope>
</reference>
<evidence type="ECO:0000259" key="3">
    <source>
        <dbReference type="Pfam" id="PF05970"/>
    </source>
</evidence>